<evidence type="ECO:0000313" key="3">
    <source>
        <dbReference type="Proteomes" id="UP000798046"/>
    </source>
</evidence>
<comment type="caution">
    <text evidence="2">The sequence shown here is derived from an EMBL/GenBank/DDBJ whole genome shotgun (WGS) entry which is preliminary data.</text>
</comment>
<dbReference type="PANTHER" id="PTHR22617:SF23">
    <property type="entry name" value="CHEMOTAXIS PROTEIN CHEW"/>
    <property type="match status" value="1"/>
</dbReference>
<dbReference type="Gene3D" id="2.40.50.180">
    <property type="entry name" value="CheA-289, Domain 4"/>
    <property type="match status" value="1"/>
</dbReference>
<organism evidence="2 3">
    <name type="scientific">Oryzomonas sagensis</name>
    <dbReference type="NCBI Taxonomy" id="2603857"/>
    <lineage>
        <taxon>Bacteria</taxon>
        <taxon>Pseudomonadati</taxon>
        <taxon>Thermodesulfobacteriota</taxon>
        <taxon>Desulfuromonadia</taxon>
        <taxon>Geobacterales</taxon>
        <taxon>Geobacteraceae</taxon>
        <taxon>Oryzomonas</taxon>
    </lineage>
</organism>
<keyword evidence="3" id="KW-1185">Reference proteome</keyword>
<reference evidence="2 3" key="1">
    <citation type="journal article" date="2020" name="Microorganisms">
        <title>Description of Three Novel Members in the Family Geobacteraceae, Oryzomonas japonicum gen. nov., sp. nov., Oryzomonas sagensis sp. nov., and Oryzomonas ruber sp. nov.</title>
        <authorList>
            <person name="Xu Z."/>
            <person name="Masuda Y."/>
            <person name="Hayakawa C."/>
            <person name="Ushijima N."/>
            <person name="Kawano K."/>
            <person name="Shiratori Y."/>
            <person name="Senoo K."/>
            <person name="Itoh H."/>
        </authorList>
    </citation>
    <scope>NUCLEOTIDE SEQUENCE [LARGE SCALE GENOMIC DNA]</scope>
    <source>
        <strain evidence="2 3">Red100</strain>
    </source>
</reference>
<name>A0ABQ6TTU0_9BACT</name>
<dbReference type="InterPro" id="IPR002545">
    <property type="entry name" value="CheW-lke_dom"/>
</dbReference>
<dbReference type="InterPro" id="IPR039315">
    <property type="entry name" value="CheW"/>
</dbReference>
<evidence type="ECO:0000259" key="1">
    <source>
        <dbReference type="PROSITE" id="PS50851"/>
    </source>
</evidence>
<dbReference type="Pfam" id="PF01584">
    <property type="entry name" value="CheW"/>
    <property type="match status" value="1"/>
</dbReference>
<protein>
    <recommendedName>
        <fullName evidence="1">CheW-like domain-containing protein</fullName>
    </recommendedName>
</protein>
<evidence type="ECO:0000313" key="2">
    <source>
        <dbReference type="EMBL" id="KAB0672456.1"/>
    </source>
</evidence>
<dbReference type="InterPro" id="IPR036061">
    <property type="entry name" value="CheW-like_dom_sf"/>
</dbReference>
<proteinExistence type="predicted"/>
<feature type="domain" description="CheW-like" evidence="1">
    <location>
        <begin position="1"/>
        <end position="54"/>
    </location>
</feature>
<dbReference type="PANTHER" id="PTHR22617">
    <property type="entry name" value="CHEMOTAXIS SENSOR HISTIDINE KINASE-RELATED"/>
    <property type="match status" value="1"/>
</dbReference>
<dbReference type="SUPFAM" id="SSF50341">
    <property type="entry name" value="CheW-like"/>
    <property type="match status" value="1"/>
</dbReference>
<dbReference type="Proteomes" id="UP000798046">
    <property type="component" value="Unassembled WGS sequence"/>
</dbReference>
<dbReference type="EMBL" id="VZRA01000001">
    <property type="protein sequence ID" value="KAB0672456.1"/>
    <property type="molecule type" value="Genomic_DNA"/>
</dbReference>
<gene>
    <name evidence="2" type="ORF">F6V30_07800</name>
</gene>
<accession>A0ABQ6TTU0</accession>
<sequence length="54" mass="5898">MTQPVSFLLSNEEYGVEVLKVRGVIRMPDITRIPTTPDYVDGIINLPGTGSIPP</sequence>
<dbReference type="PROSITE" id="PS50851">
    <property type="entry name" value="CHEW"/>
    <property type="match status" value="1"/>
</dbReference>